<dbReference type="OrthoDB" id="5871362at2759"/>
<organism evidence="1 2">
    <name type="scientific">Strongylus vulgaris</name>
    <name type="common">Blood worm</name>
    <dbReference type="NCBI Taxonomy" id="40348"/>
    <lineage>
        <taxon>Eukaryota</taxon>
        <taxon>Metazoa</taxon>
        <taxon>Ecdysozoa</taxon>
        <taxon>Nematoda</taxon>
        <taxon>Chromadorea</taxon>
        <taxon>Rhabditida</taxon>
        <taxon>Rhabditina</taxon>
        <taxon>Rhabditomorpha</taxon>
        <taxon>Strongyloidea</taxon>
        <taxon>Strongylidae</taxon>
        <taxon>Strongylus</taxon>
    </lineage>
</organism>
<gene>
    <name evidence="1" type="ORF">SVUK_LOCUS20620</name>
</gene>
<proteinExistence type="predicted"/>
<sequence length="107" mass="11873">MPNPTQIAGKCNGVTNFLECAEDDLDISCGELAVTLLKASVQELGCIEESADRQAILNQANSTAMLTEQFRRDYPKMPEIAFVEDSNSTLPTSRFFRAFLYSLTETE</sequence>
<evidence type="ECO:0000313" key="1">
    <source>
        <dbReference type="EMBL" id="VDM85622.1"/>
    </source>
</evidence>
<dbReference type="Proteomes" id="UP000270094">
    <property type="component" value="Unassembled WGS sequence"/>
</dbReference>
<accession>A0A3P7M2W7</accession>
<name>A0A3P7M2W7_STRVU</name>
<protein>
    <submittedName>
        <fullName evidence="1">Uncharacterized protein</fullName>
    </submittedName>
</protein>
<keyword evidence="2" id="KW-1185">Reference proteome</keyword>
<dbReference type="AlphaFoldDB" id="A0A3P7M2W7"/>
<reference evidence="1 2" key="1">
    <citation type="submission" date="2018-11" db="EMBL/GenBank/DDBJ databases">
        <authorList>
            <consortium name="Pathogen Informatics"/>
        </authorList>
    </citation>
    <scope>NUCLEOTIDE SEQUENCE [LARGE SCALE GENOMIC DNA]</scope>
</reference>
<dbReference type="EMBL" id="UYYB01143028">
    <property type="protein sequence ID" value="VDM85622.1"/>
    <property type="molecule type" value="Genomic_DNA"/>
</dbReference>
<evidence type="ECO:0000313" key="2">
    <source>
        <dbReference type="Proteomes" id="UP000270094"/>
    </source>
</evidence>